<accession>A0A1T5H3S0</accession>
<evidence type="ECO:0000256" key="1">
    <source>
        <dbReference type="SAM" id="MobiDB-lite"/>
    </source>
</evidence>
<protein>
    <submittedName>
        <fullName evidence="2">Uncharacterized protein</fullName>
    </submittedName>
</protein>
<evidence type="ECO:0000313" key="3">
    <source>
        <dbReference type="Proteomes" id="UP000189818"/>
    </source>
</evidence>
<keyword evidence="3" id="KW-1185">Reference proteome</keyword>
<proteinExistence type="predicted"/>
<feature type="region of interest" description="Disordered" evidence="1">
    <location>
        <begin position="129"/>
        <end position="195"/>
    </location>
</feature>
<evidence type="ECO:0000313" key="2">
    <source>
        <dbReference type="EMBL" id="SKC15333.1"/>
    </source>
</evidence>
<dbReference type="STRING" id="439228.SAMN06295920_1358"/>
<reference evidence="3" key="1">
    <citation type="submission" date="2017-02" db="EMBL/GenBank/DDBJ databases">
        <authorList>
            <person name="Varghese N."/>
            <person name="Submissions S."/>
        </authorList>
    </citation>
    <scope>NUCLEOTIDE SEQUENCE [LARGE SCALE GENOMIC DNA]</scope>
    <source>
        <strain evidence="3">UM2</strain>
    </source>
</reference>
<dbReference type="AlphaFoldDB" id="A0A1T5H3S0"/>
<gene>
    <name evidence="2" type="ORF">SAMN06295920_1358</name>
</gene>
<name>A0A1T5H3S0_9SPHN</name>
<sequence length="217" mass="23551">MTDTRTLPATKPQPSRWVQTDRASHEAWARLSASNPKAGALLHLLAARVGDNNAVVVSHKTLAELLGVRSITTIKTAITALVSGNWIEVRRIGENGTVNAYVLNDRVVWSGPREGLRYSLFSATVVVSDSEQPDRDTLGKQEPLRRLPPIGERQLPHGDGLPPPSQPFLDGIEPDLPATEQQNLDPAMQEELSQLVIGLGNRLRAPDASPPDDATDI</sequence>
<dbReference type="OrthoDB" id="2934196at2"/>
<dbReference type="Proteomes" id="UP000189818">
    <property type="component" value="Unassembled WGS sequence"/>
</dbReference>
<dbReference type="EMBL" id="FUYM01000035">
    <property type="protein sequence ID" value="SKC15333.1"/>
    <property type="molecule type" value="Genomic_DNA"/>
</dbReference>
<organism evidence="2 3">
    <name type="scientific">Rhizorhabdus histidinilytica</name>
    <dbReference type="NCBI Taxonomy" id="439228"/>
    <lineage>
        <taxon>Bacteria</taxon>
        <taxon>Pseudomonadati</taxon>
        <taxon>Pseudomonadota</taxon>
        <taxon>Alphaproteobacteria</taxon>
        <taxon>Sphingomonadales</taxon>
        <taxon>Sphingomonadaceae</taxon>
        <taxon>Rhizorhabdus</taxon>
    </lineage>
</organism>
<feature type="compositionally biased region" description="Basic and acidic residues" evidence="1">
    <location>
        <begin position="132"/>
        <end position="145"/>
    </location>
</feature>